<reference evidence="4" key="1">
    <citation type="submission" date="2019-06" db="EMBL/GenBank/DDBJ databases">
        <title>Gordonia isolated from sludge of a wastewater treatment plant.</title>
        <authorList>
            <person name="Tamura T."/>
            <person name="Aoyama K."/>
            <person name="Kang Y."/>
            <person name="Saito S."/>
            <person name="Akiyama N."/>
            <person name="Yazawa K."/>
            <person name="Gonoi T."/>
            <person name="Mikami Y."/>
        </authorList>
    </citation>
    <scope>NUCLEOTIDE SEQUENCE [LARGE SCALE GENOMIC DNA]</scope>
    <source>
        <strain evidence="4">NBRC 107696</strain>
    </source>
</reference>
<feature type="transmembrane region" description="Helical" evidence="2">
    <location>
        <begin position="103"/>
        <end position="120"/>
    </location>
</feature>
<accession>A0A7I9V643</accession>
<keyword evidence="4" id="KW-1185">Reference proteome</keyword>
<dbReference type="RefSeq" id="WP_161894753.1">
    <property type="nucleotide sequence ID" value="NZ_BJOV01000003.1"/>
</dbReference>
<organism evidence="3 4">
    <name type="scientific">Gordonia spumicola</name>
    <dbReference type="NCBI Taxonomy" id="589161"/>
    <lineage>
        <taxon>Bacteria</taxon>
        <taxon>Bacillati</taxon>
        <taxon>Actinomycetota</taxon>
        <taxon>Actinomycetes</taxon>
        <taxon>Mycobacteriales</taxon>
        <taxon>Gordoniaceae</taxon>
        <taxon>Gordonia</taxon>
    </lineage>
</organism>
<gene>
    <name evidence="3" type="ORF">nbrc107696_13220</name>
</gene>
<feature type="transmembrane region" description="Helical" evidence="2">
    <location>
        <begin position="31"/>
        <end position="50"/>
    </location>
</feature>
<comment type="caution">
    <text evidence="3">The sequence shown here is derived from an EMBL/GenBank/DDBJ whole genome shotgun (WGS) entry which is preliminary data.</text>
</comment>
<keyword evidence="2" id="KW-0812">Transmembrane</keyword>
<evidence type="ECO:0000313" key="3">
    <source>
        <dbReference type="EMBL" id="GEE00876.1"/>
    </source>
</evidence>
<proteinExistence type="predicted"/>
<name>A0A7I9V643_9ACTN</name>
<dbReference type="AlphaFoldDB" id="A0A7I9V643"/>
<keyword evidence="2" id="KW-1133">Transmembrane helix</keyword>
<dbReference type="OrthoDB" id="4377657at2"/>
<evidence type="ECO:0000313" key="4">
    <source>
        <dbReference type="Proteomes" id="UP000444960"/>
    </source>
</evidence>
<feature type="transmembrane region" description="Helical" evidence="2">
    <location>
        <begin position="62"/>
        <end position="83"/>
    </location>
</feature>
<evidence type="ECO:0000256" key="1">
    <source>
        <dbReference type="SAM" id="MobiDB-lite"/>
    </source>
</evidence>
<dbReference type="Proteomes" id="UP000444960">
    <property type="component" value="Unassembled WGS sequence"/>
</dbReference>
<sequence>MHPATHGVLAAGASTVLGVAAHSLGGGHGLSTAHLVIVTAMAVAVGVVRAGQVRTTERRRSAGRIAVGWTGTAAALVIGQAVAHVVMSLLGHGSPLLPDARMAAWHTIALPVAVVMLVVAERLERAVGSRLADLRRLLHFRRPDVLTAVPHTSATRPATTRGRDSCAGIRGPPVGA</sequence>
<feature type="region of interest" description="Disordered" evidence="1">
    <location>
        <begin position="152"/>
        <end position="176"/>
    </location>
</feature>
<dbReference type="EMBL" id="BJOV01000003">
    <property type="protein sequence ID" value="GEE00876.1"/>
    <property type="molecule type" value="Genomic_DNA"/>
</dbReference>
<protein>
    <submittedName>
        <fullName evidence="3">Uncharacterized protein</fullName>
    </submittedName>
</protein>
<evidence type="ECO:0000256" key="2">
    <source>
        <dbReference type="SAM" id="Phobius"/>
    </source>
</evidence>
<keyword evidence="2" id="KW-0472">Membrane</keyword>